<dbReference type="SMART" id="SM00316">
    <property type="entry name" value="S1"/>
    <property type="match status" value="2"/>
</dbReference>
<dbReference type="PROSITE" id="PS50126">
    <property type="entry name" value="S1"/>
    <property type="match status" value="1"/>
</dbReference>
<dbReference type="PANTHER" id="PTHR37296:SF1">
    <property type="entry name" value="CONSERVED VIRULENCE FACTOR B"/>
    <property type="match status" value="1"/>
</dbReference>
<gene>
    <name evidence="3" type="primary">cvfB</name>
    <name evidence="3" type="ORF">NCTC13150_01235</name>
</gene>
<dbReference type="PIRSF" id="PIRSF012524">
    <property type="entry name" value="YitL_S1"/>
    <property type="match status" value="1"/>
</dbReference>
<dbReference type="InterPro" id="IPR012340">
    <property type="entry name" value="NA-bd_OB-fold"/>
</dbReference>
<dbReference type="Pfam" id="PF17783">
    <property type="entry name" value="WHD_CvfB"/>
    <property type="match status" value="1"/>
</dbReference>
<dbReference type="SUPFAM" id="SSF50249">
    <property type="entry name" value="Nucleic acid-binding proteins"/>
    <property type="match status" value="1"/>
</dbReference>
<reference evidence="3 4" key="1">
    <citation type="submission" date="2019-02" db="EMBL/GenBank/DDBJ databases">
        <authorList>
            <consortium name="Pathogen Informatics"/>
        </authorList>
    </citation>
    <scope>NUCLEOTIDE SEQUENCE [LARGE SCALE GENOMIC DNA]</scope>
    <source>
        <strain evidence="3 4">3012STDY7089603</strain>
    </source>
</reference>
<name>A0A8H2MFJ5_9FIRM</name>
<dbReference type="InterPro" id="IPR036388">
    <property type="entry name" value="WH-like_DNA-bd_sf"/>
</dbReference>
<dbReference type="PANTHER" id="PTHR37296">
    <property type="entry name" value="CONSERVED VIRULENCE FACTOR B"/>
    <property type="match status" value="1"/>
</dbReference>
<evidence type="ECO:0000313" key="3">
    <source>
        <dbReference type="EMBL" id="VFB16685.1"/>
    </source>
</evidence>
<comment type="similarity">
    <text evidence="1">Belongs to the CvfB family.</text>
</comment>
<dbReference type="Proteomes" id="UP000377798">
    <property type="component" value="Unassembled WGS sequence"/>
</dbReference>
<organism evidence="3 4">
    <name type="scientific">Urinicoccus massiliensis</name>
    <dbReference type="NCBI Taxonomy" id="1723382"/>
    <lineage>
        <taxon>Bacteria</taxon>
        <taxon>Bacillati</taxon>
        <taxon>Bacillota</taxon>
        <taxon>Tissierellia</taxon>
        <taxon>Tissierellales</taxon>
        <taxon>Peptoniphilaceae</taxon>
        <taxon>Urinicoccus</taxon>
    </lineage>
</organism>
<dbReference type="AlphaFoldDB" id="A0A8H2MFJ5"/>
<dbReference type="InterPro" id="IPR040764">
    <property type="entry name" value="CvfB_WH"/>
</dbReference>
<dbReference type="Gene3D" id="2.40.50.140">
    <property type="entry name" value="Nucleic acid-binding proteins"/>
    <property type="match status" value="2"/>
</dbReference>
<sequence>MNALGKQVEVEVKKEGKNFYCDLDGQRIPFRESDLKEKDKVLAFIYRDHDKEFQATIQEPKISLGQIRPLRVVSATKIGAFVDIGIDRDVLCPFTEQVYPLKEGSVQLFYLYIDKSNRLALTTKIKDHLKGNKTFHPGGQVKGVVYHHKAKLGYFVAIDYQYDGLIPEKEATGIYIVGEEVQGRVIFAHEDGKITMTTKASVSNRLEKDAQTLLTILKRNKGHLALGDKSSPEKIYQATKLSKKAFKRAAGRLYKNRLATIKDYSIDLIK</sequence>
<dbReference type="InterPro" id="IPR014464">
    <property type="entry name" value="CvfB_fam"/>
</dbReference>
<proteinExistence type="inferred from homology"/>
<comment type="caution">
    <text evidence="3">The sequence shown here is derived from an EMBL/GenBank/DDBJ whole genome shotgun (WGS) entry which is preliminary data.</text>
</comment>
<dbReference type="InterPro" id="IPR003029">
    <property type="entry name" value="S1_domain"/>
</dbReference>
<protein>
    <submittedName>
        <fullName evidence="3">Conserved virulence factor B</fullName>
    </submittedName>
</protein>
<dbReference type="GO" id="GO:0003676">
    <property type="term" value="F:nucleic acid binding"/>
    <property type="evidence" value="ECO:0007669"/>
    <property type="project" value="InterPro"/>
</dbReference>
<accession>A0A8H2MFJ5</accession>
<evidence type="ECO:0000259" key="2">
    <source>
        <dbReference type="PROSITE" id="PS50126"/>
    </source>
</evidence>
<feature type="domain" description="S1 motif" evidence="2">
    <location>
        <begin position="138"/>
        <end position="199"/>
    </location>
</feature>
<dbReference type="EMBL" id="CAACYI010000001">
    <property type="protein sequence ID" value="VFB16685.1"/>
    <property type="molecule type" value="Genomic_DNA"/>
</dbReference>
<keyword evidence="4" id="KW-1185">Reference proteome</keyword>
<evidence type="ECO:0000256" key="1">
    <source>
        <dbReference type="PIRNR" id="PIRNR012524"/>
    </source>
</evidence>
<dbReference type="RefSeq" id="WP_131749362.1">
    <property type="nucleotide sequence ID" value="NZ_CAACYI010000001.1"/>
</dbReference>
<dbReference type="Gene3D" id="1.10.10.10">
    <property type="entry name" value="Winged helix-like DNA-binding domain superfamily/Winged helix DNA-binding domain"/>
    <property type="match status" value="1"/>
</dbReference>
<evidence type="ECO:0000313" key="4">
    <source>
        <dbReference type="Proteomes" id="UP000377798"/>
    </source>
</evidence>